<gene>
    <name evidence="8" type="ORF">PGLA1383_LOCUS24884</name>
</gene>
<name>A0A813F924_POLGL</name>
<dbReference type="GO" id="GO:0009536">
    <property type="term" value="C:plastid"/>
    <property type="evidence" value="ECO:0007669"/>
    <property type="project" value="UniProtKB-SubCell"/>
</dbReference>
<dbReference type="SUPFAM" id="SSF51649">
    <property type="entry name" value="RuBisCo, C-terminal domain"/>
    <property type="match status" value="3"/>
</dbReference>
<dbReference type="EMBL" id="CAJNNV010020074">
    <property type="protein sequence ID" value="CAE8606927.1"/>
    <property type="molecule type" value="Genomic_DNA"/>
</dbReference>
<evidence type="ECO:0000259" key="7">
    <source>
        <dbReference type="Pfam" id="PF00016"/>
    </source>
</evidence>
<evidence type="ECO:0000256" key="5">
    <source>
        <dbReference type="ARBA" id="ARBA00049469"/>
    </source>
</evidence>
<evidence type="ECO:0000313" key="8">
    <source>
        <dbReference type="EMBL" id="CAE8606927.1"/>
    </source>
</evidence>
<dbReference type="EC" id="4.1.1.39" evidence="2"/>
<dbReference type="Proteomes" id="UP000654075">
    <property type="component" value="Unassembled WGS sequence"/>
</dbReference>
<dbReference type="Pfam" id="PF00016">
    <property type="entry name" value="RuBisCO_large"/>
    <property type="match status" value="1"/>
</dbReference>
<feature type="non-terminal residue" evidence="8">
    <location>
        <position position="1"/>
    </location>
</feature>
<dbReference type="Gene3D" id="3.20.20.110">
    <property type="entry name" value="Ribulose bisphosphate carboxylase, large subunit, C-terminal domain"/>
    <property type="match status" value="2"/>
</dbReference>
<feature type="region of interest" description="Disordered" evidence="6">
    <location>
        <begin position="92"/>
        <end position="120"/>
    </location>
</feature>
<sequence length="330" mass="36013">PQGNQVFCQMNECIPEVVKAMRAAIKETGSSKLFSANITADDPNEMIARGKYVLSQFGYYIDPDNEEMKIAYPTLLFACYAFWQGGDFIKNDEPQGNQADDPNEMIARGGSFGHKDGPKPGAISCRQGEESWKEWKAGKFGDVSLSDGIIEFAKTHEELKGAFLTFQKDADQIYPGWKEKLGYTGESSVQAATFDWAKKAAAAPYIGGWVYAKTANLEGTYWNEVGYCPDGTAMNLAGNNMNHPERIGKDSHTPGSTLPKSFYMNAVGYLPDGTPLNTAGNNVNHPERIGPDMHKNGSPLPPPLKGYVNDIGYTPDGTPMNKAGNLSVKK</sequence>
<organism evidence="8 9">
    <name type="scientific">Polarella glacialis</name>
    <name type="common">Dinoflagellate</name>
    <dbReference type="NCBI Taxonomy" id="89957"/>
    <lineage>
        <taxon>Eukaryota</taxon>
        <taxon>Sar</taxon>
        <taxon>Alveolata</taxon>
        <taxon>Dinophyceae</taxon>
        <taxon>Suessiales</taxon>
        <taxon>Suessiaceae</taxon>
        <taxon>Polarella</taxon>
    </lineage>
</organism>
<dbReference type="PROSITE" id="PS00157">
    <property type="entry name" value="RUBISCO_LARGE"/>
    <property type="match status" value="1"/>
</dbReference>
<evidence type="ECO:0000256" key="4">
    <source>
        <dbReference type="ARBA" id="ARBA00048059"/>
    </source>
</evidence>
<dbReference type="InterPro" id="IPR036376">
    <property type="entry name" value="RuBisCO_lsu_C_sf"/>
</dbReference>
<reference evidence="8" key="1">
    <citation type="submission" date="2021-02" db="EMBL/GenBank/DDBJ databases">
        <authorList>
            <person name="Dougan E. K."/>
            <person name="Rhodes N."/>
            <person name="Thang M."/>
            <person name="Chan C."/>
        </authorList>
    </citation>
    <scope>NUCLEOTIDE SEQUENCE</scope>
</reference>
<keyword evidence="3" id="KW-0934">Plastid</keyword>
<feature type="domain" description="Ribulose bisphosphate carboxylase large subunit C-terminal" evidence="7">
    <location>
        <begin position="1"/>
        <end position="59"/>
    </location>
</feature>
<dbReference type="GO" id="GO:0015977">
    <property type="term" value="P:carbon fixation"/>
    <property type="evidence" value="ECO:0007669"/>
    <property type="project" value="InterPro"/>
</dbReference>
<dbReference type="GO" id="GO:0016984">
    <property type="term" value="F:ribulose-bisphosphate carboxylase activity"/>
    <property type="evidence" value="ECO:0007669"/>
    <property type="project" value="UniProtKB-EC"/>
</dbReference>
<comment type="catalytic activity">
    <reaction evidence="4">
        <text>D-ribulose 1,5-bisphosphate + O2 = 2-phosphoglycolate + (2R)-3-phosphoglycerate + 2 H(+)</text>
        <dbReference type="Rhea" id="RHEA:36631"/>
        <dbReference type="ChEBI" id="CHEBI:15378"/>
        <dbReference type="ChEBI" id="CHEBI:15379"/>
        <dbReference type="ChEBI" id="CHEBI:57870"/>
        <dbReference type="ChEBI" id="CHEBI:58033"/>
        <dbReference type="ChEBI" id="CHEBI:58272"/>
    </reaction>
</comment>
<proteinExistence type="predicted"/>
<evidence type="ECO:0000256" key="2">
    <source>
        <dbReference type="ARBA" id="ARBA00012287"/>
    </source>
</evidence>
<accession>A0A813F924</accession>
<dbReference type="InterPro" id="IPR020878">
    <property type="entry name" value="RuBisCo_large_chain_AS"/>
</dbReference>
<protein>
    <recommendedName>
        <fullName evidence="2">ribulose-bisphosphate carboxylase</fullName>
        <ecNumber evidence="2">4.1.1.39</ecNumber>
    </recommendedName>
</protein>
<evidence type="ECO:0000256" key="1">
    <source>
        <dbReference type="ARBA" id="ARBA00004474"/>
    </source>
</evidence>
<keyword evidence="9" id="KW-1185">Reference proteome</keyword>
<evidence type="ECO:0000256" key="6">
    <source>
        <dbReference type="SAM" id="MobiDB-lite"/>
    </source>
</evidence>
<comment type="subcellular location">
    <subcellularLocation>
        <location evidence="1">Plastid</location>
    </subcellularLocation>
</comment>
<evidence type="ECO:0000313" key="9">
    <source>
        <dbReference type="Proteomes" id="UP000654075"/>
    </source>
</evidence>
<dbReference type="GO" id="GO:0000287">
    <property type="term" value="F:magnesium ion binding"/>
    <property type="evidence" value="ECO:0007669"/>
    <property type="project" value="InterPro"/>
</dbReference>
<dbReference type="InterPro" id="IPR000685">
    <property type="entry name" value="RuBisCO_lsu_C"/>
</dbReference>
<dbReference type="AlphaFoldDB" id="A0A813F924"/>
<comment type="caution">
    <text evidence="8">The sequence shown here is derived from an EMBL/GenBank/DDBJ whole genome shotgun (WGS) entry which is preliminary data.</text>
</comment>
<evidence type="ECO:0000256" key="3">
    <source>
        <dbReference type="ARBA" id="ARBA00022640"/>
    </source>
</evidence>
<comment type="catalytic activity">
    <reaction evidence="5">
        <text>2 (2R)-3-phosphoglycerate + 2 H(+) = D-ribulose 1,5-bisphosphate + CO2 + H2O</text>
        <dbReference type="Rhea" id="RHEA:23124"/>
        <dbReference type="ChEBI" id="CHEBI:15377"/>
        <dbReference type="ChEBI" id="CHEBI:15378"/>
        <dbReference type="ChEBI" id="CHEBI:16526"/>
        <dbReference type="ChEBI" id="CHEBI:57870"/>
        <dbReference type="ChEBI" id="CHEBI:58272"/>
        <dbReference type="EC" id="4.1.1.39"/>
    </reaction>
</comment>